<dbReference type="KEGG" id="gtt:GUITHDRAFT_166177"/>
<protein>
    <submittedName>
        <fullName evidence="2 3">Uncharacterized protein</fullName>
    </submittedName>
</protein>
<organism evidence="2">
    <name type="scientific">Guillardia theta (strain CCMP2712)</name>
    <name type="common">Cryptophyte</name>
    <dbReference type="NCBI Taxonomy" id="905079"/>
    <lineage>
        <taxon>Eukaryota</taxon>
        <taxon>Cryptophyceae</taxon>
        <taxon>Pyrenomonadales</taxon>
        <taxon>Geminigeraceae</taxon>
        <taxon>Guillardia</taxon>
    </lineage>
</organism>
<name>L1IFB6_GUITC</name>
<evidence type="ECO:0000313" key="2">
    <source>
        <dbReference type="EMBL" id="EKX34604.1"/>
    </source>
</evidence>
<keyword evidence="4" id="KW-1185">Reference proteome</keyword>
<dbReference type="GeneID" id="17291350"/>
<dbReference type="RefSeq" id="XP_005821584.1">
    <property type="nucleotide sequence ID" value="XM_005821527.1"/>
</dbReference>
<sequence length="279" mass="31486">MAKETRLSFSGVEGRMRYRSIARAMLERAQDAFSHGKILDTCAKVAAELNATDLFKENGVGKLQPYTLQNKWRQIINDALVFSDQIQRGRVVDNWGEWEHILDQIAREKQKYDKSKGNRPEHRRREFLHHLFSGQAGGLPSPPKISGNASQTSGNLTARAQGNSEFHSIQFEGFGDGVEGRGLRKTPSEHLEGALALKRMKLSGEQGTVDAMVDSDNPKIQTLQEYTLLQNQYIDFVKAMKDCADEDDREFMAAQKKKIKGMLQSLQSKVEGLYENEHS</sequence>
<gene>
    <name evidence="2" type="ORF">GUITHDRAFT_166177</name>
</gene>
<accession>L1IFB6</accession>
<reference evidence="2 4" key="1">
    <citation type="journal article" date="2012" name="Nature">
        <title>Algal genomes reveal evolutionary mosaicism and the fate of nucleomorphs.</title>
        <authorList>
            <consortium name="DOE Joint Genome Institute"/>
            <person name="Curtis B.A."/>
            <person name="Tanifuji G."/>
            <person name="Burki F."/>
            <person name="Gruber A."/>
            <person name="Irimia M."/>
            <person name="Maruyama S."/>
            <person name="Arias M.C."/>
            <person name="Ball S.G."/>
            <person name="Gile G.H."/>
            <person name="Hirakawa Y."/>
            <person name="Hopkins J.F."/>
            <person name="Kuo A."/>
            <person name="Rensing S.A."/>
            <person name="Schmutz J."/>
            <person name="Symeonidi A."/>
            <person name="Elias M."/>
            <person name="Eveleigh R.J."/>
            <person name="Herman E.K."/>
            <person name="Klute M.J."/>
            <person name="Nakayama T."/>
            <person name="Obornik M."/>
            <person name="Reyes-Prieto A."/>
            <person name="Armbrust E.V."/>
            <person name="Aves S.J."/>
            <person name="Beiko R.G."/>
            <person name="Coutinho P."/>
            <person name="Dacks J.B."/>
            <person name="Durnford D.G."/>
            <person name="Fast N.M."/>
            <person name="Green B.R."/>
            <person name="Grisdale C.J."/>
            <person name="Hempel F."/>
            <person name="Henrissat B."/>
            <person name="Hoppner M.P."/>
            <person name="Ishida K."/>
            <person name="Kim E."/>
            <person name="Koreny L."/>
            <person name="Kroth P.G."/>
            <person name="Liu Y."/>
            <person name="Malik S.B."/>
            <person name="Maier U.G."/>
            <person name="McRose D."/>
            <person name="Mock T."/>
            <person name="Neilson J.A."/>
            <person name="Onodera N.T."/>
            <person name="Poole A.M."/>
            <person name="Pritham E.J."/>
            <person name="Richards T.A."/>
            <person name="Rocap G."/>
            <person name="Roy S.W."/>
            <person name="Sarai C."/>
            <person name="Schaack S."/>
            <person name="Shirato S."/>
            <person name="Slamovits C.H."/>
            <person name="Spencer D.F."/>
            <person name="Suzuki S."/>
            <person name="Worden A.Z."/>
            <person name="Zauner S."/>
            <person name="Barry K."/>
            <person name="Bell C."/>
            <person name="Bharti A.K."/>
            <person name="Crow J.A."/>
            <person name="Grimwood J."/>
            <person name="Kramer R."/>
            <person name="Lindquist E."/>
            <person name="Lucas S."/>
            <person name="Salamov A."/>
            <person name="McFadden G.I."/>
            <person name="Lane C.E."/>
            <person name="Keeling P.J."/>
            <person name="Gray M.W."/>
            <person name="Grigoriev I.V."/>
            <person name="Archibald J.M."/>
        </authorList>
    </citation>
    <scope>NUCLEOTIDE SEQUENCE</scope>
    <source>
        <strain evidence="2 4">CCMP2712</strain>
    </source>
</reference>
<dbReference type="HOGENOM" id="CLU_999078_0_0_1"/>
<dbReference type="EnsemblProtists" id="EKX34604">
    <property type="protein sequence ID" value="EKX34604"/>
    <property type="gene ID" value="GUITHDRAFT_166177"/>
</dbReference>
<dbReference type="EMBL" id="JH993106">
    <property type="protein sequence ID" value="EKX34604.1"/>
    <property type="molecule type" value="Genomic_DNA"/>
</dbReference>
<dbReference type="Proteomes" id="UP000011087">
    <property type="component" value="Unassembled WGS sequence"/>
</dbReference>
<evidence type="ECO:0000313" key="4">
    <source>
        <dbReference type="Proteomes" id="UP000011087"/>
    </source>
</evidence>
<reference evidence="3" key="3">
    <citation type="submission" date="2015-06" db="UniProtKB">
        <authorList>
            <consortium name="EnsemblProtists"/>
        </authorList>
    </citation>
    <scope>IDENTIFICATION</scope>
</reference>
<dbReference type="PaxDb" id="55529-EKX34604"/>
<feature type="region of interest" description="Disordered" evidence="1">
    <location>
        <begin position="135"/>
        <end position="154"/>
    </location>
</feature>
<evidence type="ECO:0000256" key="1">
    <source>
        <dbReference type="SAM" id="MobiDB-lite"/>
    </source>
</evidence>
<proteinExistence type="predicted"/>
<reference evidence="4" key="2">
    <citation type="submission" date="2012-11" db="EMBL/GenBank/DDBJ databases">
        <authorList>
            <person name="Kuo A."/>
            <person name="Curtis B.A."/>
            <person name="Tanifuji G."/>
            <person name="Burki F."/>
            <person name="Gruber A."/>
            <person name="Irimia M."/>
            <person name="Maruyama S."/>
            <person name="Arias M.C."/>
            <person name="Ball S.G."/>
            <person name="Gile G.H."/>
            <person name="Hirakawa Y."/>
            <person name="Hopkins J.F."/>
            <person name="Rensing S.A."/>
            <person name="Schmutz J."/>
            <person name="Symeonidi A."/>
            <person name="Elias M."/>
            <person name="Eveleigh R.J."/>
            <person name="Herman E.K."/>
            <person name="Klute M.J."/>
            <person name="Nakayama T."/>
            <person name="Obornik M."/>
            <person name="Reyes-Prieto A."/>
            <person name="Armbrust E.V."/>
            <person name="Aves S.J."/>
            <person name="Beiko R.G."/>
            <person name="Coutinho P."/>
            <person name="Dacks J.B."/>
            <person name="Durnford D.G."/>
            <person name="Fast N.M."/>
            <person name="Green B.R."/>
            <person name="Grisdale C."/>
            <person name="Hempe F."/>
            <person name="Henrissat B."/>
            <person name="Hoppner M.P."/>
            <person name="Ishida K.-I."/>
            <person name="Kim E."/>
            <person name="Koreny L."/>
            <person name="Kroth P.G."/>
            <person name="Liu Y."/>
            <person name="Malik S.-B."/>
            <person name="Maier U.G."/>
            <person name="McRose D."/>
            <person name="Mock T."/>
            <person name="Neilson J.A."/>
            <person name="Onodera N.T."/>
            <person name="Poole A.M."/>
            <person name="Pritham E.J."/>
            <person name="Richards T.A."/>
            <person name="Rocap G."/>
            <person name="Roy S.W."/>
            <person name="Sarai C."/>
            <person name="Schaack S."/>
            <person name="Shirato S."/>
            <person name="Slamovits C.H."/>
            <person name="Spencer D.F."/>
            <person name="Suzuki S."/>
            <person name="Worden A.Z."/>
            <person name="Zauner S."/>
            <person name="Barry K."/>
            <person name="Bell C."/>
            <person name="Bharti A.K."/>
            <person name="Crow J.A."/>
            <person name="Grimwood J."/>
            <person name="Kramer R."/>
            <person name="Lindquist E."/>
            <person name="Lucas S."/>
            <person name="Salamov A."/>
            <person name="McFadden G.I."/>
            <person name="Lane C.E."/>
            <person name="Keeling P.J."/>
            <person name="Gray M.W."/>
            <person name="Grigoriev I.V."/>
            <person name="Archibald J.M."/>
        </authorList>
    </citation>
    <scope>NUCLEOTIDE SEQUENCE</scope>
    <source>
        <strain evidence="4">CCMP2712</strain>
    </source>
</reference>
<evidence type="ECO:0000313" key="3">
    <source>
        <dbReference type="EnsemblProtists" id="EKX34604"/>
    </source>
</evidence>
<dbReference type="AlphaFoldDB" id="L1IFB6"/>